<organism evidence="10">
    <name type="scientific">Guillardia theta (strain CCMP2712)</name>
    <name type="common">Cryptophyte</name>
    <dbReference type="NCBI Taxonomy" id="905079"/>
    <lineage>
        <taxon>Eukaryota</taxon>
        <taxon>Cryptophyceae</taxon>
        <taxon>Pyrenomonadales</taxon>
        <taxon>Geminigeraceae</taxon>
        <taxon>Guillardia</taxon>
    </lineage>
</organism>
<evidence type="ECO:0000256" key="7">
    <source>
        <dbReference type="ARBA" id="ARBA00023136"/>
    </source>
</evidence>
<dbReference type="PRINTS" id="PR00927">
    <property type="entry name" value="ADPTRNSLCASE"/>
</dbReference>
<dbReference type="STRING" id="905079.L1IKN8"/>
<dbReference type="PaxDb" id="55529-EKX36786"/>
<dbReference type="InterPro" id="IPR002113">
    <property type="entry name" value="ADT_euk_type"/>
</dbReference>
<dbReference type="GeneID" id="17293480"/>
<feature type="repeat" description="Solcar" evidence="8">
    <location>
        <begin position="107"/>
        <end position="177"/>
    </location>
</feature>
<dbReference type="Pfam" id="PF00153">
    <property type="entry name" value="Mito_carr"/>
    <property type="match status" value="3"/>
</dbReference>
<feature type="repeat" description="Solcar" evidence="8">
    <location>
        <begin position="1"/>
        <end position="92"/>
    </location>
</feature>
<dbReference type="InterPro" id="IPR018108">
    <property type="entry name" value="MCP_transmembrane"/>
</dbReference>
<dbReference type="GO" id="GO:1990544">
    <property type="term" value="P:mitochondrial ATP transmembrane transport"/>
    <property type="evidence" value="ECO:0007669"/>
    <property type="project" value="InterPro"/>
</dbReference>
<keyword evidence="4 8" id="KW-0812">Transmembrane</keyword>
<dbReference type="PRINTS" id="PR00926">
    <property type="entry name" value="MITOCARRIER"/>
</dbReference>
<dbReference type="RefSeq" id="XP_005823766.1">
    <property type="nucleotide sequence ID" value="XM_005823709.1"/>
</dbReference>
<dbReference type="GO" id="GO:0005471">
    <property type="term" value="F:ATP:ADP antiporter activity"/>
    <property type="evidence" value="ECO:0007669"/>
    <property type="project" value="InterPro"/>
</dbReference>
<dbReference type="OMA" id="MYVCYGA"/>
<keyword evidence="6" id="KW-1133">Transmembrane helix</keyword>
<comment type="similarity">
    <text evidence="2 9">Belongs to the mitochondrial carrier (TC 2.A.29) family.</text>
</comment>
<dbReference type="AlphaFoldDB" id="L1IKN8"/>
<dbReference type="Proteomes" id="UP000011087">
    <property type="component" value="Unassembled WGS sequence"/>
</dbReference>
<dbReference type="EnsemblProtists" id="EKX36786">
    <property type="protein sequence ID" value="EKX36786"/>
    <property type="gene ID" value="GUITHDRAFT_117082"/>
</dbReference>
<dbReference type="eggNOG" id="KOG0752">
    <property type="taxonomic scope" value="Eukaryota"/>
</dbReference>
<sequence>MAQNALAGAIAGFVARIAVAPIDLIKIRLQIQTNPISQASKFKYKGLFGTMKTIVKEEGVFALWKGNVPAQVMQVMSFLAIKFSTYNAARDLIRSVDKVQWTNTHEGQLSMNFVAGGIAGASATIDVVRSSVVAQEISALWRASGLFAFYQGLVPSLISIVPYMAIQLSTFEAGKAAYMRLLHMDNVDGDLDMSSKKLGLLPSTIIGAAAGGFSKFATLPLDLCKKRMQMNMASGKGVFQTMSIIAREEGVKALWKGGLPAVFKTIPATAITFAVPNSIAEARCLLIHL</sequence>
<keyword evidence="7 8" id="KW-0472">Membrane</keyword>
<evidence type="ECO:0000256" key="5">
    <source>
        <dbReference type="ARBA" id="ARBA00022737"/>
    </source>
</evidence>
<dbReference type="PROSITE" id="PS50920">
    <property type="entry name" value="SOLCAR"/>
    <property type="match status" value="3"/>
</dbReference>
<dbReference type="SUPFAM" id="SSF103506">
    <property type="entry name" value="Mitochondrial carrier"/>
    <property type="match status" value="1"/>
</dbReference>
<evidence type="ECO:0000313" key="11">
    <source>
        <dbReference type="EnsemblProtists" id="EKX36786"/>
    </source>
</evidence>
<keyword evidence="3 9" id="KW-0813">Transport</keyword>
<dbReference type="GO" id="GO:0140021">
    <property type="term" value="P:mitochondrial ADP transmembrane transport"/>
    <property type="evidence" value="ECO:0007669"/>
    <property type="project" value="InterPro"/>
</dbReference>
<evidence type="ECO:0000256" key="4">
    <source>
        <dbReference type="ARBA" id="ARBA00022692"/>
    </source>
</evidence>
<dbReference type="EMBL" id="JH993068">
    <property type="protein sequence ID" value="EKX36786.1"/>
    <property type="molecule type" value="Genomic_DNA"/>
</dbReference>
<evidence type="ECO:0000313" key="10">
    <source>
        <dbReference type="EMBL" id="EKX36786.1"/>
    </source>
</evidence>
<gene>
    <name evidence="10" type="ORF">GUITHDRAFT_117082</name>
</gene>
<dbReference type="InterPro" id="IPR023395">
    <property type="entry name" value="MCP_dom_sf"/>
</dbReference>
<evidence type="ECO:0000256" key="9">
    <source>
        <dbReference type="RuleBase" id="RU000488"/>
    </source>
</evidence>
<proteinExistence type="inferred from homology"/>
<evidence type="ECO:0000256" key="3">
    <source>
        <dbReference type="ARBA" id="ARBA00022448"/>
    </source>
</evidence>
<dbReference type="InterPro" id="IPR002067">
    <property type="entry name" value="MCP"/>
</dbReference>
<dbReference type="OrthoDB" id="18574at2759"/>
<evidence type="ECO:0000256" key="1">
    <source>
        <dbReference type="ARBA" id="ARBA00004141"/>
    </source>
</evidence>
<keyword evidence="12" id="KW-1185">Reference proteome</keyword>
<dbReference type="GO" id="GO:0005743">
    <property type="term" value="C:mitochondrial inner membrane"/>
    <property type="evidence" value="ECO:0007669"/>
    <property type="project" value="InterPro"/>
</dbReference>
<reference evidence="11" key="3">
    <citation type="submission" date="2016-03" db="UniProtKB">
        <authorList>
            <consortium name="EnsemblProtists"/>
        </authorList>
    </citation>
    <scope>IDENTIFICATION</scope>
</reference>
<feature type="repeat" description="Solcar" evidence="8">
    <location>
        <begin position="198"/>
        <end position="282"/>
    </location>
</feature>
<keyword evidence="5" id="KW-0677">Repeat</keyword>
<accession>L1IKN8</accession>
<dbReference type="PANTHER" id="PTHR24089">
    <property type="entry name" value="SOLUTE CARRIER FAMILY 25"/>
    <property type="match status" value="1"/>
</dbReference>
<reference evidence="10 12" key="1">
    <citation type="journal article" date="2012" name="Nature">
        <title>Algal genomes reveal evolutionary mosaicism and the fate of nucleomorphs.</title>
        <authorList>
            <consortium name="DOE Joint Genome Institute"/>
            <person name="Curtis B.A."/>
            <person name="Tanifuji G."/>
            <person name="Burki F."/>
            <person name="Gruber A."/>
            <person name="Irimia M."/>
            <person name="Maruyama S."/>
            <person name="Arias M.C."/>
            <person name="Ball S.G."/>
            <person name="Gile G.H."/>
            <person name="Hirakawa Y."/>
            <person name="Hopkins J.F."/>
            <person name="Kuo A."/>
            <person name="Rensing S.A."/>
            <person name="Schmutz J."/>
            <person name="Symeonidi A."/>
            <person name="Elias M."/>
            <person name="Eveleigh R.J."/>
            <person name="Herman E.K."/>
            <person name="Klute M.J."/>
            <person name="Nakayama T."/>
            <person name="Obornik M."/>
            <person name="Reyes-Prieto A."/>
            <person name="Armbrust E.V."/>
            <person name="Aves S.J."/>
            <person name="Beiko R.G."/>
            <person name="Coutinho P."/>
            <person name="Dacks J.B."/>
            <person name="Durnford D.G."/>
            <person name="Fast N.M."/>
            <person name="Green B.R."/>
            <person name="Grisdale C.J."/>
            <person name="Hempel F."/>
            <person name="Henrissat B."/>
            <person name="Hoppner M.P."/>
            <person name="Ishida K."/>
            <person name="Kim E."/>
            <person name="Koreny L."/>
            <person name="Kroth P.G."/>
            <person name="Liu Y."/>
            <person name="Malik S.B."/>
            <person name="Maier U.G."/>
            <person name="McRose D."/>
            <person name="Mock T."/>
            <person name="Neilson J.A."/>
            <person name="Onodera N.T."/>
            <person name="Poole A.M."/>
            <person name="Pritham E.J."/>
            <person name="Richards T.A."/>
            <person name="Rocap G."/>
            <person name="Roy S.W."/>
            <person name="Sarai C."/>
            <person name="Schaack S."/>
            <person name="Shirato S."/>
            <person name="Slamovits C.H."/>
            <person name="Spencer D.F."/>
            <person name="Suzuki S."/>
            <person name="Worden A.Z."/>
            <person name="Zauner S."/>
            <person name="Barry K."/>
            <person name="Bell C."/>
            <person name="Bharti A.K."/>
            <person name="Crow J.A."/>
            <person name="Grimwood J."/>
            <person name="Kramer R."/>
            <person name="Lindquist E."/>
            <person name="Lucas S."/>
            <person name="Salamov A."/>
            <person name="McFadden G.I."/>
            <person name="Lane C.E."/>
            <person name="Keeling P.J."/>
            <person name="Gray M.W."/>
            <person name="Grigoriev I.V."/>
            <person name="Archibald J.M."/>
        </authorList>
    </citation>
    <scope>NUCLEOTIDE SEQUENCE</scope>
    <source>
        <strain evidence="10 12">CCMP2712</strain>
    </source>
</reference>
<name>L1IKN8_GUITC</name>
<dbReference type="Gene3D" id="1.50.40.10">
    <property type="entry name" value="Mitochondrial carrier domain"/>
    <property type="match status" value="1"/>
</dbReference>
<evidence type="ECO:0000313" key="12">
    <source>
        <dbReference type="Proteomes" id="UP000011087"/>
    </source>
</evidence>
<protein>
    <submittedName>
        <fullName evidence="10 11">Uncharacterized protein</fullName>
    </submittedName>
</protein>
<evidence type="ECO:0000256" key="2">
    <source>
        <dbReference type="ARBA" id="ARBA00006375"/>
    </source>
</evidence>
<reference evidence="12" key="2">
    <citation type="submission" date="2012-11" db="EMBL/GenBank/DDBJ databases">
        <authorList>
            <person name="Kuo A."/>
            <person name="Curtis B.A."/>
            <person name="Tanifuji G."/>
            <person name="Burki F."/>
            <person name="Gruber A."/>
            <person name="Irimia M."/>
            <person name="Maruyama S."/>
            <person name="Arias M.C."/>
            <person name="Ball S.G."/>
            <person name="Gile G.H."/>
            <person name="Hirakawa Y."/>
            <person name="Hopkins J.F."/>
            <person name="Rensing S.A."/>
            <person name="Schmutz J."/>
            <person name="Symeonidi A."/>
            <person name="Elias M."/>
            <person name="Eveleigh R.J."/>
            <person name="Herman E.K."/>
            <person name="Klute M.J."/>
            <person name="Nakayama T."/>
            <person name="Obornik M."/>
            <person name="Reyes-Prieto A."/>
            <person name="Armbrust E.V."/>
            <person name="Aves S.J."/>
            <person name="Beiko R.G."/>
            <person name="Coutinho P."/>
            <person name="Dacks J.B."/>
            <person name="Durnford D.G."/>
            <person name="Fast N.M."/>
            <person name="Green B.R."/>
            <person name="Grisdale C."/>
            <person name="Hempe F."/>
            <person name="Henrissat B."/>
            <person name="Hoppner M.P."/>
            <person name="Ishida K.-I."/>
            <person name="Kim E."/>
            <person name="Koreny L."/>
            <person name="Kroth P.G."/>
            <person name="Liu Y."/>
            <person name="Malik S.-B."/>
            <person name="Maier U.G."/>
            <person name="McRose D."/>
            <person name="Mock T."/>
            <person name="Neilson J.A."/>
            <person name="Onodera N.T."/>
            <person name="Poole A.M."/>
            <person name="Pritham E.J."/>
            <person name="Richards T.A."/>
            <person name="Rocap G."/>
            <person name="Roy S.W."/>
            <person name="Sarai C."/>
            <person name="Schaack S."/>
            <person name="Shirato S."/>
            <person name="Slamovits C.H."/>
            <person name="Spencer D.F."/>
            <person name="Suzuki S."/>
            <person name="Worden A.Z."/>
            <person name="Zauner S."/>
            <person name="Barry K."/>
            <person name="Bell C."/>
            <person name="Bharti A.K."/>
            <person name="Crow J.A."/>
            <person name="Grimwood J."/>
            <person name="Kramer R."/>
            <person name="Lindquist E."/>
            <person name="Lucas S."/>
            <person name="Salamov A."/>
            <person name="McFadden G.I."/>
            <person name="Lane C.E."/>
            <person name="Keeling P.J."/>
            <person name="Gray M.W."/>
            <person name="Grigoriev I.V."/>
            <person name="Archibald J.M."/>
        </authorList>
    </citation>
    <scope>NUCLEOTIDE SEQUENCE</scope>
    <source>
        <strain evidence="12">CCMP2712</strain>
    </source>
</reference>
<comment type="subcellular location">
    <subcellularLocation>
        <location evidence="1">Membrane</location>
        <topology evidence="1">Multi-pass membrane protein</topology>
    </subcellularLocation>
</comment>
<dbReference type="HOGENOM" id="CLU_015166_10_3_1"/>
<dbReference type="KEGG" id="gtt:GUITHDRAFT_117082"/>
<evidence type="ECO:0000256" key="8">
    <source>
        <dbReference type="PROSITE-ProRule" id="PRU00282"/>
    </source>
</evidence>
<evidence type="ECO:0000256" key="6">
    <source>
        <dbReference type="ARBA" id="ARBA00022989"/>
    </source>
</evidence>